<comment type="caution">
    <text evidence="3">The sequence shown here is derived from an EMBL/GenBank/DDBJ whole genome shotgun (WGS) entry which is preliminary data.</text>
</comment>
<evidence type="ECO:0000256" key="1">
    <source>
        <dbReference type="ARBA" id="ARBA00007637"/>
    </source>
</evidence>
<dbReference type="EMBL" id="JAVFKD010000012">
    <property type="protein sequence ID" value="KAK5991984.1"/>
    <property type="molecule type" value="Genomic_DNA"/>
</dbReference>
<name>A0ABR0SIY9_9HYPO</name>
<dbReference type="InterPro" id="IPR001509">
    <property type="entry name" value="Epimerase_deHydtase"/>
</dbReference>
<comment type="similarity">
    <text evidence="1">Belongs to the NAD(P)-dependent epimerase/dehydratase family.</text>
</comment>
<sequence>MPPQEEPKVPVTPSKQVFLSSSEDPVIASLKQEIIISRLKDVAITAEEPKKSLITSSDDAITPHKEAIASVQETLQEVLTPPKEAVITSPREFKKPLALITGSTGHLGTAFNLALPELGFDVVSIDILPSENTTFVGSITDRALVASIFSSYPIQHVIHTATLHKPHIETHTMQQFVDTNITGTLTLLEEAAKLGSQIKSFIFFSTTSAFGAALTSSPGNPAVWIDETVVPVPKNIYGATKVAAEDMCYLVHKQTKLPVIILRTSRFFSEEDDNEDRRNAIGDENLKVLEMSYRRVDMEDIVSAALCAMNKAREIKFDKFIISAPTPFLELPSVLAALDRNPAAVLAKYVPAVPTVFGGKGWKHLARIDRVYDSSKAVRELGWRPKYTIYRTIDMLLRGREWRSDLTFKVGQKGYHSVPTGVYTKG</sequence>
<organism evidence="3 4">
    <name type="scientific">Cladobotryum mycophilum</name>
    <dbReference type="NCBI Taxonomy" id="491253"/>
    <lineage>
        <taxon>Eukaryota</taxon>
        <taxon>Fungi</taxon>
        <taxon>Dikarya</taxon>
        <taxon>Ascomycota</taxon>
        <taxon>Pezizomycotina</taxon>
        <taxon>Sordariomycetes</taxon>
        <taxon>Hypocreomycetidae</taxon>
        <taxon>Hypocreales</taxon>
        <taxon>Hypocreaceae</taxon>
        <taxon>Cladobotryum</taxon>
    </lineage>
</organism>
<gene>
    <name evidence="3" type="ORF">PT974_05380</name>
</gene>
<dbReference type="InterPro" id="IPR036291">
    <property type="entry name" value="NAD(P)-bd_dom_sf"/>
</dbReference>
<keyword evidence="4" id="KW-1185">Reference proteome</keyword>
<protein>
    <submittedName>
        <fullName evidence="3">UDP-glucose 4-epimerase</fullName>
    </submittedName>
</protein>
<reference evidence="3 4" key="1">
    <citation type="submission" date="2024-01" db="EMBL/GenBank/DDBJ databases">
        <title>Complete genome of Cladobotryum mycophilum ATHUM6906.</title>
        <authorList>
            <person name="Christinaki A.C."/>
            <person name="Myridakis A.I."/>
            <person name="Kouvelis V.N."/>
        </authorList>
    </citation>
    <scope>NUCLEOTIDE SEQUENCE [LARGE SCALE GENOMIC DNA]</scope>
    <source>
        <strain evidence="3 4">ATHUM6906</strain>
    </source>
</reference>
<evidence type="ECO:0000259" key="2">
    <source>
        <dbReference type="Pfam" id="PF01370"/>
    </source>
</evidence>
<dbReference type="Pfam" id="PF01370">
    <property type="entry name" value="Epimerase"/>
    <property type="match status" value="1"/>
</dbReference>
<evidence type="ECO:0000313" key="4">
    <source>
        <dbReference type="Proteomes" id="UP001338125"/>
    </source>
</evidence>
<dbReference type="Proteomes" id="UP001338125">
    <property type="component" value="Unassembled WGS sequence"/>
</dbReference>
<feature type="domain" description="NAD-dependent epimerase/dehydratase" evidence="2">
    <location>
        <begin position="98"/>
        <end position="312"/>
    </location>
</feature>
<evidence type="ECO:0000313" key="3">
    <source>
        <dbReference type="EMBL" id="KAK5991984.1"/>
    </source>
</evidence>
<proteinExistence type="inferred from homology"/>
<dbReference type="SUPFAM" id="SSF51735">
    <property type="entry name" value="NAD(P)-binding Rossmann-fold domains"/>
    <property type="match status" value="1"/>
</dbReference>
<dbReference type="CDD" id="cd08946">
    <property type="entry name" value="SDR_e"/>
    <property type="match status" value="1"/>
</dbReference>
<dbReference type="Gene3D" id="3.40.50.720">
    <property type="entry name" value="NAD(P)-binding Rossmann-like Domain"/>
    <property type="match status" value="1"/>
</dbReference>
<accession>A0ABR0SIY9</accession>
<dbReference type="PANTHER" id="PTHR43000">
    <property type="entry name" value="DTDP-D-GLUCOSE 4,6-DEHYDRATASE-RELATED"/>
    <property type="match status" value="1"/>
</dbReference>